<dbReference type="PRINTS" id="PR00359">
    <property type="entry name" value="BP450"/>
</dbReference>
<comment type="similarity">
    <text evidence="1 7">Belongs to the cytochrome P450 family.</text>
</comment>
<evidence type="ECO:0000256" key="2">
    <source>
        <dbReference type="ARBA" id="ARBA00022617"/>
    </source>
</evidence>
<dbReference type="EMBL" id="CP036263">
    <property type="protein sequence ID" value="QDS98829.1"/>
    <property type="molecule type" value="Genomic_DNA"/>
</dbReference>
<dbReference type="InterPro" id="IPR002397">
    <property type="entry name" value="Cyt_P450_B"/>
</dbReference>
<evidence type="ECO:0000313" key="9">
    <source>
        <dbReference type="Proteomes" id="UP000319852"/>
    </source>
</evidence>
<protein>
    <submittedName>
        <fullName evidence="8">Biotin biosynthesis cytochrome P450</fullName>
    </submittedName>
</protein>
<evidence type="ECO:0000256" key="5">
    <source>
        <dbReference type="ARBA" id="ARBA00023004"/>
    </source>
</evidence>
<dbReference type="KEGG" id="amob:HG15A2_21140"/>
<accession>A0A517MVC3</accession>
<evidence type="ECO:0000256" key="4">
    <source>
        <dbReference type="ARBA" id="ARBA00023002"/>
    </source>
</evidence>
<organism evidence="8 9">
    <name type="scientific">Adhaeretor mobilis</name>
    <dbReference type="NCBI Taxonomy" id="1930276"/>
    <lineage>
        <taxon>Bacteria</taxon>
        <taxon>Pseudomonadati</taxon>
        <taxon>Planctomycetota</taxon>
        <taxon>Planctomycetia</taxon>
        <taxon>Pirellulales</taxon>
        <taxon>Lacipirellulaceae</taxon>
        <taxon>Adhaeretor</taxon>
    </lineage>
</organism>
<evidence type="ECO:0000256" key="1">
    <source>
        <dbReference type="ARBA" id="ARBA00010617"/>
    </source>
</evidence>
<dbReference type="Proteomes" id="UP000319852">
    <property type="component" value="Chromosome"/>
</dbReference>
<dbReference type="Pfam" id="PF00067">
    <property type="entry name" value="p450"/>
    <property type="match status" value="1"/>
</dbReference>
<dbReference type="SUPFAM" id="SSF48264">
    <property type="entry name" value="Cytochrome P450"/>
    <property type="match status" value="1"/>
</dbReference>
<reference evidence="8 9" key="1">
    <citation type="submission" date="2019-02" db="EMBL/GenBank/DDBJ databases">
        <title>Deep-cultivation of Planctomycetes and their phenomic and genomic characterization uncovers novel biology.</title>
        <authorList>
            <person name="Wiegand S."/>
            <person name="Jogler M."/>
            <person name="Boedeker C."/>
            <person name="Pinto D."/>
            <person name="Vollmers J."/>
            <person name="Rivas-Marin E."/>
            <person name="Kohn T."/>
            <person name="Peeters S.H."/>
            <person name="Heuer A."/>
            <person name="Rast P."/>
            <person name="Oberbeckmann S."/>
            <person name="Bunk B."/>
            <person name="Jeske O."/>
            <person name="Meyerdierks A."/>
            <person name="Storesund J.E."/>
            <person name="Kallscheuer N."/>
            <person name="Luecker S."/>
            <person name="Lage O.M."/>
            <person name="Pohl T."/>
            <person name="Merkel B.J."/>
            <person name="Hornburger P."/>
            <person name="Mueller R.-W."/>
            <person name="Bruemmer F."/>
            <person name="Labrenz M."/>
            <person name="Spormann A.M."/>
            <person name="Op den Camp H."/>
            <person name="Overmann J."/>
            <person name="Amann R."/>
            <person name="Jetten M.S.M."/>
            <person name="Mascher T."/>
            <person name="Medema M.H."/>
            <person name="Devos D.P."/>
            <person name="Kaster A.-K."/>
            <person name="Ovreas L."/>
            <person name="Rohde M."/>
            <person name="Galperin M.Y."/>
            <person name="Jogler C."/>
        </authorList>
    </citation>
    <scope>NUCLEOTIDE SEQUENCE [LARGE SCALE GENOMIC DNA]</scope>
    <source>
        <strain evidence="8 9">HG15A2</strain>
    </source>
</reference>
<dbReference type="InterPro" id="IPR001128">
    <property type="entry name" value="Cyt_P450"/>
</dbReference>
<dbReference type="PANTHER" id="PTHR46696:SF3">
    <property type="entry name" value="PULCHERRIMINIC ACID SYNTHASE"/>
    <property type="match status" value="1"/>
</dbReference>
<dbReference type="PRINTS" id="PR00385">
    <property type="entry name" value="P450"/>
</dbReference>
<dbReference type="RefSeq" id="WP_218932463.1">
    <property type="nucleotide sequence ID" value="NZ_CP036263.1"/>
</dbReference>
<dbReference type="GO" id="GO:0004497">
    <property type="term" value="F:monooxygenase activity"/>
    <property type="evidence" value="ECO:0007669"/>
    <property type="project" value="UniProtKB-KW"/>
</dbReference>
<keyword evidence="5 7" id="KW-0408">Iron</keyword>
<gene>
    <name evidence="8" type="primary">bioI</name>
    <name evidence="8" type="ORF">HG15A2_21140</name>
</gene>
<dbReference type="InterPro" id="IPR017972">
    <property type="entry name" value="Cyt_P450_CS"/>
</dbReference>
<name>A0A517MVC3_9BACT</name>
<dbReference type="Gene3D" id="1.10.630.10">
    <property type="entry name" value="Cytochrome P450"/>
    <property type="match status" value="1"/>
</dbReference>
<dbReference type="GO" id="GO:0016705">
    <property type="term" value="F:oxidoreductase activity, acting on paired donors, with incorporation or reduction of molecular oxygen"/>
    <property type="evidence" value="ECO:0007669"/>
    <property type="project" value="InterPro"/>
</dbReference>
<dbReference type="AlphaFoldDB" id="A0A517MVC3"/>
<keyword evidence="3 7" id="KW-0479">Metal-binding</keyword>
<dbReference type="PANTHER" id="PTHR46696">
    <property type="entry name" value="P450, PUTATIVE (EUROFUNG)-RELATED"/>
    <property type="match status" value="1"/>
</dbReference>
<dbReference type="InterPro" id="IPR036396">
    <property type="entry name" value="Cyt_P450_sf"/>
</dbReference>
<sequence length="461" mass="52902">MKKSPKQACTIQYIPESSAVYSAFYHLIVVQFEKCVPTEPKLKLSRKLDMLSNSKSIDDLLLTPGYVESPYEVFDLLRTEAPVYWSEKWNGWVLTRYDDVLNVLKDFKRLSNGGRYTEYLSTLATDELAQLTYLQNHYERGGLVQADPPSHNRLRKLIGNAFTPRMVNEMGRLVSQISDDLIDSFVGMPEVELIYNFAFALPATVIAGMLGVPIEQRDQFKDWSAAIQRFLGTGKVDFQSALEAQEAWRNMNDFFTQLLLDRTSHPQEDLISGFVQSYEEGERLTKEEIIGTCGAMLVAGHETTTNLISNAIWLLLQDQEQLKQLKENPSLYPSAIEEFLRYESPFQCLPRTLREDVEIDGIRMRKGQLVYAMLGAANRDPCQFDNPEQLDLHRENNKHLAFGYGVHFCLGAPLARLEAHIAIQTLLERLPQMQLDQNRPPDWKRSMVQRGMESFWLCIRS</sequence>
<evidence type="ECO:0000256" key="3">
    <source>
        <dbReference type="ARBA" id="ARBA00022723"/>
    </source>
</evidence>
<keyword evidence="6 7" id="KW-0503">Monooxygenase</keyword>
<keyword evidence="9" id="KW-1185">Reference proteome</keyword>
<proteinExistence type="inferred from homology"/>
<dbReference type="CDD" id="cd20625">
    <property type="entry name" value="CYP164-like"/>
    <property type="match status" value="1"/>
</dbReference>
<dbReference type="PROSITE" id="PS00086">
    <property type="entry name" value="CYTOCHROME_P450"/>
    <property type="match status" value="1"/>
</dbReference>
<evidence type="ECO:0000313" key="8">
    <source>
        <dbReference type="EMBL" id="QDS98829.1"/>
    </source>
</evidence>
<dbReference type="GO" id="GO:0020037">
    <property type="term" value="F:heme binding"/>
    <property type="evidence" value="ECO:0007669"/>
    <property type="project" value="InterPro"/>
</dbReference>
<keyword evidence="2 7" id="KW-0349">Heme</keyword>
<dbReference type="FunFam" id="1.10.630.10:FF:000018">
    <property type="entry name" value="Cytochrome P450 monooxygenase"/>
    <property type="match status" value="1"/>
</dbReference>
<evidence type="ECO:0000256" key="6">
    <source>
        <dbReference type="ARBA" id="ARBA00023033"/>
    </source>
</evidence>
<evidence type="ECO:0000256" key="7">
    <source>
        <dbReference type="RuleBase" id="RU000461"/>
    </source>
</evidence>
<dbReference type="GO" id="GO:0005506">
    <property type="term" value="F:iron ion binding"/>
    <property type="evidence" value="ECO:0007669"/>
    <property type="project" value="InterPro"/>
</dbReference>
<keyword evidence="4 7" id="KW-0560">Oxidoreductase</keyword>